<evidence type="ECO:0000256" key="8">
    <source>
        <dbReference type="PROSITE-ProRule" id="PRU00290"/>
    </source>
</evidence>
<sequence>MLIQSGLVARGTFVLCEYDASTGSDDLTEISRKVLGKIPRTGAIRSYVYAGHTFNYLLEKDLIFLCIAASSTGSELVFQFLGEFRRSFESLSRKLNGGNREAELTRMLRDLISRYNTDKSKNQMRQMEQELEDVTDLMRDNLSKVMERGERIESLIDKTSQLKNESVSFRANAKKYNDDAWWRDQKGRMLLWICVLAVVVISTWWTMHSRATKLIVDGGADKIAAD</sequence>
<dbReference type="PRINTS" id="PR00219">
    <property type="entry name" value="SYNAPTOBREVN"/>
</dbReference>
<dbReference type="PROSITE" id="PS50859">
    <property type="entry name" value="LONGIN"/>
    <property type="match status" value="1"/>
</dbReference>
<proteinExistence type="inferred from homology"/>
<keyword evidence="2" id="KW-0813">Transport</keyword>
<dbReference type="CDD" id="cd14824">
    <property type="entry name" value="Longin"/>
    <property type="match status" value="1"/>
</dbReference>
<feature type="coiled-coil region" evidence="9">
    <location>
        <begin position="117"/>
        <end position="144"/>
    </location>
</feature>
<dbReference type="Pfam" id="PF00957">
    <property type="entry name" value="Synaptobrevin"/>
    <property type="match status" value="1"/>
</dbReference>
<dbReference type="AlphaFoldDB" id="A0A813DM82"/>
<dbReference type="GO" id="GO:0016020">
    <property type="term" value="C:membrane"/>
    <property type="evidence" value="ECO:0007669"/>
    <property type="project" value="InterPro"/>
</dbReference>
<evidence type="ECO:0000256" key="9">
    <source>
        <dbReference type="SAM" id="Coils"/>
    </source>
</evidence>
<comment type="similarity">
    <text evidence="1">Belongs to the synaptobrevin family.</text>
</comment>
<dbReference type="SUPFAM" id="SSF64356">
    <property type="entry name" value="SNARE-like"/>
    <property type="match status" value="1"/>
</dbReference>
<protein>
    <submittedName>
        <fullName evidence="13">Uncharacterized protein</fullName>
    </submittedName>
</protein>
<keyword evidence="14" id="KW-1185">Reference proteome</keyword>
<evidence type="ECO:0000313" key="13">
    <source>
        <dbReference type="EMBL" id="CAE8587368.1"/>
    </source>
</evidence>
<dbReference type="SUPFAM" id="SSF58038">
    <property type="entry name" value="SNARE fusion complex"/>
    <property type="match status" value="1"/>
</dbReference>
<dbReference type="PANTHER" id="PTHR21136">
    <property type="entry name" value="SNARE PROTEINS"/>
    <property type="match status" value="1"/>
</dbReference>
<dbReference type="GO" id="GO:0005737">
    <property type="term" value="C:cytoplasm"/>
    <property type="evidence" value="ECO:0007669"/>
    <property type="project" value="UniProtKB-ARBA"/>
</dbReference>
<feature type="domain" description="Longin" evidence="11">
    <location>
        <begin position="7"/>
        <end position="88"/>
    </location>
</feature>
<keyword evidence="4" id="KW-0653">Protein transport</keyword>
<organism evidence="13 14">
    <name type="scientific">Polarella glacialis</name>
    <name type="common">Dinoflagellate</name>
    <dbReference type="NCBI Taxonomy" id="89957"/>
    <lineage>
        <taxon>Eukaryota</taxon>
        <taxon>Sar</taxon>
        <taxon>Alveolata</taxon>
        <taxon>Dinophyceae</taxon>
        <taxon>Suessiales</taxon>
        <taxon>Suessiaceae</taxon>
        <taxon>Polarella</taxon>
    </lineage>
</organism>
<name>A0A813DM82_POLGL</name>
<dbReference type="GO" id="GO:0016192">
    <property type="term" value="P:vesicle-mediated transport"/>
    <property type="evidence" value="ECO:0007669"/>
    <property type="project" value="InterPro"/>
</dbReference>
<gene>
    <name evidence="13" type="ORF">PGLA1383_LOCUS6207</name>
</gene>
<dbReference type="PROSITE" id="PS00417">
    <property type="entry name" value="SYNAPTOBREVIN"/>
    <property type="match status" value="1"/>
</dbReference>
<evidence type="ECO:0000256" key="2">
    <source>
        <dbReference type="ARBA" id="ARBA00022448"/>
    </source>
</evidence>
<reference evidence="13" key="1">
    <citation type="submission" date="2021-02" db="EMBL/GenBank/DDBJ databases">
        <authorList>
            <person name="Dougan E. K."/>
            <person name="Rhodes N."/>
            <person name="Thang M."/>
            <person name="Chan C."/>
        </authorList>
    </citation>
    <scope>NUCLEOTIDE SEQUENCE</scope>
</reference>
<dbReference type="EMBL" id="CAJNNV010002564">
    <property type="protein sequence ID" value="CAE8587368.1"/>
    <property type="molecule type" value="Genomic_DNA"/>
</dbReference>
<dbReference type="Proteomes" id="UP000654075">
    <property type="component" value="Unassembled WGS sequence"/>
</dbReference>
<comment type="caution">
    <text evidence="13">The sequence shown here is derived from an EMBL/GenBank/DDBJ whole genome shotgun (WGS) entry which is preliminary data.</text>
</comment>
<dbReference type="PROSITE" id="PS50892">
    <property type="entry name" value="V_SNARE"/>
    <property type="match status" value="1"/>
</dbReference>
<comment type="subcellular location">
    <subcellularLocation>
        <location evidence="7">Endomembrane system</location>
        <topology evidence="7">Single-pass type IV membrane protein</topology>
    </subcellularLocation>
</comment>
<evidence type="ECO:0000256" key="7">
    <source>
        <dbReference type="ARBA" id="ARBA00046280"/>
    </source>
</evidence>
<evidence type="ECO:0000259" key="11">
    <source>
        <dbReference type="PROSITE" id="PS50859"/>
    </source>
</evidence>
<evidence type="ECO:0000313" key="14">
    <source>
        <dbReference type="Proteomes" id="UP000654075"/>
    </source>
</evidence>
<keyword evidence="8 9" id="KW-0175">Coiled coil</keyword>
<evidence type="ECO:0000256" key="4">
    <source>
        <dbReference type="ARBA" id="ARBA00022927"/>
    </source>
</evidence>
<dbReference type="Pfam" id="PF13774">
    <property type="entry name" value="Longin"/>
    <property type="match status" value="1"/>
</dbReference>
<dbReference type="InterPro" id="IPR010908">
    <property type="entry name" value="Longin_dom"/>
</dbReference>
<dbReference type="GO" id="GO:0012505">
    <property type="term" value="C:endomembrane system"/>
    <property type="evidence" value="ECO:0007669"/>
    <property type="project" value="UniProtKB-SubCell"/>
</dbReference>
<evidence type="ECO:0000256" key="10">
    <source>
        <dbReference type="SAM" id="Phobius"/>
    </source>
</evidence>
<feature type="domain" description="V-SNARE coiled-coil homology" evidence="12">
    <location>
        <begin position="123"/>
        <end position="183"/>
    </location>
</feature>
<dbReference type="CDD" id="cd15843">
    <property type="entry name" value="R-SNARE"/>
    <property type="match status" value="1"/>
</dbReference>
<dbReference type="OrthoDB" id="248747at2759"/>
<dbReference type="InterPro" id="IPR051097">
    <property type="entry name" value="Synaptobrevin-like_transport"/>
</dbReference>
<evidence type="ECO:0000256" key="6">
    <source>
        <dbReference type="ARBA" id="ARBA00023136"/>
    </source>
</evidence>
<dbReference type="OMA" id="HYENRIV"/>
<dbReference type="SMART" id="SM01270">
    <property type="entry name" value="Longin"/>
    <property type="match status" value="1"/>
</dbReference>
<evidence type="ECO:0000259" key="12">
    <source>
        <dbReference type="PROSITE" id="PS50892"/>
    </source>
</evidence>
<keyword evidence="3 10" id="KW-0812">Transmembrane</keyword>
<dbReference type="Gene3D" id="1.20.5.110">
    <property type="match status" value="1"/>
</dbReference>
<keyword evidence="5 10" id="KW-1133">Transmembrane helix</keyword>
<evidence type="ECO:0000256" key="5">
    <source>
        <dbReference type="ARBA" id="ARBA00022989"/>
    </source>
</evidence>
<keyword evidence="6 10" id="KW-0472">Membrane</keyword>
<dbReference type="PANTHER" id="PTHR21136:SF168">
    <property type="entry name" value="VESICLE-ASSOCIATED MEMBRANE PROTEIN 9"/>
    <property type="match status" value="1"/>
</dbReference>
<feature type="transmembrane region" description="Helical" evidence="10">
    <location>
        <begin position="189"/>
        <end position="207"/>
    </location>
</feature>
<evidence type="ECO:0000256" key="1">
    <source>
        <dbReference type="ARBA" id="ARBA00008025"/>
    </source>
</evidence>
<dbReference type="InterPro" id="IPR001388">
    <property type="entry name" value="Synaptobrevin-like"/>
</dbReference>
<accession>A0A813DM82</accession>
<evidence type="ECO:0000256" key="3">
    <source>
        <dbReference type="ARBA" id="ARBA00022692"/>
    </source>
</evidence>
<dbReference type="InterPro" id="IPR042855">
    <property type="entry name" value="V_SNARE_CC"/>
</dbReference>
<dbReference type="GO" id="GO:0015031">
    <property type="term" value="P:protein transport"/>
    <property type="evidence" value="ECO:0007669"/>
    <property type="project" value="UniProtKB-KW"/>
</dbReference>
<dbReference type="InterPro" id="IPR011012">
    <property type="entry name" value="Longin-like_dom_sf"/>
</dbReference>
<dbReference type="Gene3D" id="3.30.450.50">
    <property type="entry name" value="Longin domain"/>
    <property type="match status" value="1"/>
</dbReference>